<feature type="non-terminal residue" evidence="1">
    <location>
        <position position="149"/>
    </location>
</feature>
<organism evidence="1">
    <name type="scientific">marine sediment metagenome</name>
    <dbReference type="NCBI Taxonomy" id="412755"/>
    <lineage>
        <taxon>unclassified sequences</taxon>
        <taxon>metagenomes</taxon>
        <taxon>ecological metagenomes</taxon>
    </lineage>
</organism>
<proteinExistence type="predicted"/>
<reference evidence="1" key="1">
    <citation type="journal article" date="2014" name="Front. Microbiol.">
        <title>High frequency of phylogenetically diverse reductive dehalogenase-homologous genes in deep subseafloor sedimentary metagenomes.</title>
        <authorList>
            <person name="Kawai M."/>
            <person name="Futagami T."/>
            <person name="Toyoda A."/>
            <person name="Takaki Y."/>
            <person name="Nishi S."/>
            <person name="Hori S."/>
            <person name="Arai W."/>
            <person name="Tsubouchi T."/>
            <person name="Morono Y."/>
            <person name="Uchiyama I."/>
            <person name="Ito T."/>
            <person name="Fujiyama A."/>
            <person name="Inagaki F."/>
            <person name="Takami H."/>
        </authorList>
    </citation>
    <scope>NUCLEOTIDE SEQUENCE</scope>
    <source>
        <strain evidence="1">Expedition CK06-06</strain>
    </source>
</reference>
<name>X1VZU0_9ZZZZ</name>
<dbReference type="AlphaFoldDB" id="X1VZU0"/>
<feature type="non-terminal residue" evidence="1">
    <location>
        <position position="1"/>
    </location>
</feature>
<comment type="caution">
    <text evidence="1">The sequence shown here is derived from an EMBL/GenBank/DDBJ whole genome shotgun (WGS) entry which is preliminary data.</text>
</comment>
<evidence type="ECO:0000313" key="1">
    <source>
        <dbReference type="EMBL" id="GAJ19040.1"/>
    </source>
</evidence>
<gene>
    <name evidence="1" type="ORF">S12H4_59865</name>
</gene>
<dbReference type="EMBL" id="BARW01039252">
    <property type="protein sequence ID" value="GAJ19040.1"/>
    <property type="molecule type" value="Genomic_DNA"/>
</dbReference>
<protein>
    <submittedName>
        <fullName evidence="1">Uncharacterized protein</fullName>
    </submittedName>
</protein>
<accession>X1VZU0</accession>
<sequence length="149" mass="16944">TNEVPHDLSYILPDDDYRDVDLSNAAGGENIYPENTKTLYEVALGFKPGNYMVHFYIPAGEYVSRLEQAGMVPDVTHATRRYLGARKPEDSPYDDKRIFLYFVKDLEPVILRVFVDTGCDFEKCVLGLIVNKCYLKEITVPTSEQLARA</sequence>